<organism evidence="7 8">
    <name type="scientific">Candidatus Brocadia fulgida</name>
    <dbReference type="NCBI Taxonomy" id="380242"/>
    <lineage>
        <taxon>Bacteria</taxon>
        <taxon>Pseudomonadati</taxon>
        <taxon>Planctomycetota</taxon>
        <taxon>Candidatus Brocadiia</taxon>
        <taxon>Candidatus Brocadiales</taxon>
        <taxon>Candidatus Brocadiaceae</taxon>
        <taxon>Candidatus Brocadia</taxon>
    </lineage>
</organism>
<dbReference type="InterPro" id="IPR017833">
    <property type="entry name" value="Hopanoid_synth-assoc_rSAM_HpnH"/>
</dbReference>
<dbReference type="GO" id="GO:0003824">
    <property type="term" value="F:catalytic activity"/>
    <property type="evidence" value="ECO:0007669"/>
    <property type="project" value="InterPro"/>
</dbReference>
<evidence type="ECO:0000256" key="5">
    <source>
        <dbReference type="ARBA" id="ARBA00023014"/>
    </source>
</evidence>
<dbReference type="InterPro" id="IPR050377">
    <property type="entry name" value="Radical_SAM_PqqE_MftC-like"/>
</dbReference>
<dbReference type="Pfam" id="PF11946">
    <property type="entry name" value="DUF3463"/>
    <property type="match status" value="1"/>
</dbReference>
<evidence type="ECO:0000256" key="4">
    <source>
        <dbReference type="ARBA" id="ARBA00023004"/>
    </source>
</evidence>
<sequence length="331" mass="37757">MRVSLSLSSSLTKYLLKNKILSRARFPLVLMLEVTHQCNLACEGCGRIHEYKETMREMLRTEECIQAVDECPAPVVTVTGGEPLIHPEIDKIINAIVNKKRHVYLCTNGILLPDAIKKLKPSKYFNINVHIDGLASTHNAIAGKGVFERAIHAIQAAKRAGFKVCTNTTIYKNTSEKEIDELFSFLEGLGVDGMLVSPGFSFEHNENEVFLCRNEIQERFGFIYGISKKYKILNSPLYLKFLKGERSLKCTPWGNPTRNYLGWKSPCYLITDTHYKTFDECMENTDWEKYQEGKDPRCENCMMHCGFEPTVVLEGGKRISDIIEMTKWSFS</sequence>
<reference evidence="7 8" key="1">
    <citation type="journal article" date="2013" name="BMC Microbiol.">
        <title>Identification of the type II cytochrome c maturation pathway in anammox bacteria by comparative genomics.</title>
        <authorList>
            <person name="Ferousi C."/>
            <person name="Speth D.R."/>
            <person name="Reimann J."/>
            <person name="Op den Camp H.J."/>
            <person name="Allen J.W."/>
            <person name="Keltjens J.T."/>
            <person name="Jetten M.S."/>
        </authorList>
    </citation>
    <scope>NUCLEOTIDE SEQUENCE [LARGE SCALE GENOMIC DNA]</scope>
    <source>
        <strain evidence="7">RU1</strain>
    </source>
</reference>
<gene>
    <name evidence="7" type="ORF">BROFUL_02466</name>
</gene>
<dbReference type="Gene3D" id="3.20.20.70">
    <property type="entry name" value="Aldolase class I"/>
    <property type="match status" value="1"/>
</dbReference>
<dbReference type="PANTHER" id="PTHR11228:SF22">
    <property type="entry name" value="PEPTIDE BIOSYNTHESIS PROTEIN YYDG-RELATED"/>
    <property type="match status" value="1"/>
</dbReference>
<protein>
    <recommendedName>
        <fullName evidence="6">Radical SAM core domain-containing protein</fullName>
    </recommendedName>
</protein>
<comment type="cofactor">
    <cofactor evidence="1">
        <name>[4Fe-4S] cluster</name>
        <dbReference type="ChEBI" id="CHEBI:49883"/>
    </cofactor>
</comment>
<evidence type="ECO:0000256" key="2">
    <source>
        <dbReference type="ARBA" id="ARBA00022691"/>
    </source>
</evidence>
<accession>A0A0M2UT61</accession>
<dbReference type="InterPro" id="IPR013785">
    <property type="entry name" value="Aldolase_TIM"/>
</dbReference>
<evidence type="ECO:0000313" key="8">
    <source>
        <dbReference type="Proteomes" id="UP000034954"/>
    </source>
</evidence>
<dbReference type="Pfam" id="PF04055">
    <property type="entry name" value="Radical_SAM"/>
    <property type="match status" value="1"/>
</dbReference>
<dbReference type="InterPro" id="IPR058240">
    <property type="entry name" value="rSAM_sf"/>
</dbReference>
<keyword evidence="5" id="KW-0411">Iron-sulfur</keyword>
<keyword evidence="2" id="KW-0949">S-adenosyl-L-methionine</keyword>
<dbReference type="AlphaFoldDB" id="A0A0M2UT61"/>
<feature type="domain" description="Radical SAM core" evidence="6">
    <location>
        <begin position="24"/>
        <end position="233"/>
    </location>
</feature>
<evidence type="ECO:0000313" key="7">
    <source>
        <dbReference type="EMBL" id="KKO18805.1"/>
    </source>
</evidence>
<proteinExistence type="predicted"/>
<dbReference type="Proteomes" id="UP000034954">
    <property type="component" value="Unassembled WGS sequence"/>
</dbReference>
<dbReference type="PROSITE" id="PS51918">
    <property type="entry name" value="RADICAL_SAM"/>
    <property type="match status" value="1"/>
</dbReference>
<dbReference type="PATRIC" id="fig|380242.3.peg.3064"/>
<dbReference type="SFLD" id="SFLDG01067">
    <property type="entry name" value="SPASM/twitch_domain_containing"/>
    <property type="match status" value="1"/>
</dbReference>
<evidence type="ECO:0000256" key="1">
    <source>
        <dbReference type="ARBA" id="ARBA00001966"/>
    </source>
</evidence>
<dbReference type="InterPro" id="IPR022563">
    <property type="entry name" value="DUF3463"/>
</dbReference>
<comment type="caution">
    <text evidence="7">The sequence shown here is derived from an EMBL/GenBank/DDBJ whole genome shotgun (WGS) entry which is preliminary data.</text>
</comment>
<dbReference type="GO" id="GO:0046872">
    <property type="term" value="F:metal ion binding"/>
    <property type="evidence" value="ECO:0007669"/>
    <property type="project" value="UniProtKB-KW"/>
</dbReference>
<keyword evidence="8" id="KW-1185">Reference proteome</keyword>
<keyword evidence="4" id="KW-0408">Iron</keyword>
<dbReference type="NCBIfam" id="TIGR03470">
    <property type="entry name" value="HpnH"/>
    <property type="match status" value="1"/>
</dbReference>
<dbReference type="SFLD" id="SFLDS00029">
    <property type="entry name" value="Radical_SAM"/>
    <property type="match status" value="1"/>
</dbReference>
<dbReference type="SUPFAM" id="SSF102114">
    <property type="entry name" value="Radical SAM enzymes"/>
    <property type="match status" value="1"/>
</dbReference>
<evidence type="ECO:0000256" key="3">
    <source>
        <dbReference type="ARBA" id="ARBA00022723"/>
    </source>
</evidence>
<name>A0A0M2UT61_9BACT</name>
<keyword evidence="3" id="KW-0479">Metal-binding</keyword>
<dbReference type="SFLD" id="SFLDF00397">
    <property type="entry name" value="adenosyl-hopene_transferase"/>
    <property type="match status" value="1"/>
</dbReference>
<dbReference type="EMBL" id="LAQJ01000233">
    <property type="protein sequence ID" value="KKO18805.1"/>
    <property type="molecule type" value="Genomic_DNA"/>
</dbReference>
<dbReference type="InterPro" id="IPR007197">
    <property type="entry name" value="rSAM"/>
</dbReference>
<evidence type="ECO:0000259" key="6">
    <source>
        <dbReference type="PROSITE" id="PS51918"/>
    </source>
</evidence>
<dbReference type="GO" id="GO:0051536">
    <property type="term" value="F:iron-sulfur cluster binding"/>
    <property type="evidence" value="ECO:0007669"/>
    <property type="project" value="UniProtKB-KW"/>
</dbReference>
<dbReference type="CDD" id="cd01335">
    <property type="entry name" value="Radical_SAM"/>
    <property type="match status" value="1"/>
</dbReference>
<dbReference type="PANTHER" id="PTHR11228">
    <property type="entry name" value="RADICAL SAM DOMAIN PROTEIN"/>
    <property type="match status" value="1"/>
</dbReference>